<dbReference type="PANTHER" id="PTHR43622">
    <property type="entry name" value="3-DEHYDROQUINATE SYNTHASE"/>
    <property type="match status" value="1"/>
</dbReference>
<feature type="binding site" evidence="18">
    <location>
        <position position="155"/>
    </location>
    <ligand>
        <name>NAD(+)</name>
        <dbReference type="ChEBI" id="CHEBI:57540"/>
    </ligand>
</feature>
<evidence type="ECO:0000256" key="9">
    <source>
        <dbReference type="ARBA" id="ARBA00022490"/>
    </source>
</evidence>
<comment type="cofactor">
    <cofactor evidence="18">
        <name>Co(2+)</name>
        <dbReference type="ChEBI" id="CHEBI:48828"/>
    </cofactor>
    <cofactor evidence="18">
        <name>Zn(2+)</name>
        <dbReference type="ChEBI" id="CHEBI:29105"/>
    </cofactor>
    <text evidence="18">Binds 1 divalent metal cation per subunit. Can use either Co(2+) or Zn(2+).</text>
</comment>
<evidence type="ECO:0000256" key="13">
    <source>
        <dbReference type="ARBA" id="ARBA00022833"/>
    </source>
</evidence>
<evidence type="ECO:0000256" key="14">
    <source>
        <dbReference type="ARBA" id="ARBA00023027"/>
    </source>
</evidence>
<dbReference type="KEGG" id="mff:MFFC18_11910"/>
<evidence type="ECO:0000256" key="4">
    <source>
        <dbReference type="ARBA" id="ARBA00004496"/>
    </source>
</evidence>
<evidence type="ECO:0000256" key="5">
    <source>
        <dbReference type="ARBA" id="ARBA00004661"/>
    </source>
</evidence>
<dbReference type="Proteomes" id="UP000322214">
    <property type="component" value="Chromosome"/>
</dbReference>
<evidence type="ECO:0000256" key="17">
    <source>
        <dbReference type="ARBA" id="ARBA00023285"/>
    </source>
</evidence>
<dbReference type="FunFam" id="3.40.50.1970:FF:000001">
    <property type="entry name" value="3-dehydroquinate synthase"/>
    <property type="match status" value="1"/>
</dbReference>
<comment type="caution">
    <text evidence="18">Lacks conserved residue(s) required for the propagation of feature annotation.</text>
</comment>
<dbReference type="InterPro" id="IPR030963">
    <property type="entry name" value="DHQ_synth_fam"/>
</dbReference>
<protein>
    <recommendedName>
        <fullName evidence="8 18">3-dehydroquinate synthase</fullName>
        <shortName evidence="18">DHQS</shortName>
        <ecNumber evidence="7 18">4.2.3.4</ecNumber>
    </recommendedName>
</protein>
<keyword evidence="15 18" id="KW-0057">Aromatic amino acid biosynthesis</keyword>
<keyword evidence="11 18" id="KW-0479">Metal-binding</keyword>
<evidence type="ECO:0000256" key="11">
    <source>
        <dbReference type="ARBA" id="ARBA00022723"/>
    </source>
</evidence>
<dbReference type="STRING" id="980251.GCA_001642875_01749"/>
<gene>
    <name evidence="21" type="primary">aroB_2</name>
    <name evidence="18" type="synonym">aroB</name>
    <name evidence="21" type="ORF">MFFC18_11910</name>
</gene>
<dbReference type="GO" id="GO:0000166">
    <property type="term" value="F:nucleotide binding"/>
    <property type="evidence" value="ECO:0007669"/>
    <property type="project" value="UniProtKB-KW"/>
</dbReference>
<feature type="binding site" evidence="18">
    <location>
        <position position="269"/>
    </location>
    <ligand>
        <name>Zn(2+)</name>
        <dbReference type="ChEBI" id="CHEBI:29105"/>
    </ligand>
</feature>
<evidence type="ECO:0000256" key="7">
    <source>
        <dbReference type="ARBA" id="ARBA00013031"/>
    </source>
</evidence>
<dbReference type="Gene3D" id="3.40.50.1970">
    <property type="match status" value="1"/>
</dbReference>
<dbReference type="PIRSF" id="PIRSF001455">
    <property type="entry name" value="DHQ_synth"/>
    <property type="match status" value="1"/>
</dbReference>
<feature type="binding site" evidence="18">
    <location>
        <begin position="75"/>
        <end position="80"/>
    </location>
    <ligand>
        <name>NAD(+)</name>
        <dbReference type="ChEBI" id="CHEBI:57540"/>
    </ligand>
</feature>
<evidence type="ECO:0000313" key="21">
    <source>
        <dbReference type="EMBL" id="QEG21335.1"/>
    </source>
</evidence>
<comment type="pathway">
    <text evidence="5 18">Metabolic intermediate biosynthesis; chorismate biosynthesis; chorismate from D-erythrose 4-phosphate and phosphoenolpyruvate: step 2/7.</text>
</comment>
<dbReference type="SUPFAM" id="SSF56796">
    <property type="entry name" value="Dehydroquinate synthase-like"/>
    <property type="match status" value="1"/>
</dbReference>
<evidence type="ECO:0000256" key="18">
    <source>
        <dbReference type="HAMAP-Rule" id="MF_00110"/>
    </source>
</evidence>
<evidence type="ECO:0000256" key="1">
    <source>
        <dbReference type="ARBA" id="ARBA00001393"/>
    </source>
</evidence>
<dbReference type="InterPro" id="IPR030960">
    <property type="entry name" value="DHQS/DOIS_N"/>
</dbReference>
<evidence type="ECO:0000256" key="6">
    <source>
        <dbReference type="ARBA" id="ARBA00005412"/>
    </source>
</evidence>
<keyword evidence="17 18" id="KW-0170">Cobalt</keyword>
<evidence type="ECO:0000256" key="10">
    <source>
        <dbReference type="ARBA" id="ARBA00022605"/>
    </source>
</evidence>
<evidence type="ECO:0000256" key="16">
    <source>
        <dbReference type="ARBA" id="ARBA00023239"/>
    </source>
</evidence>
<keyword evidence="14 18" id="KW-0520">NAD</keyword>
<comment type="subcellular location">
    <subcellularLocation>
        <location evidence="4 18">Cytoplasm</location>
    </subcellularLocation>
</comment>
<dbReference type="GO" id="GO:0008652">
    <property type="term" value="P:amino acid biosynthetic process"/>
    <property type="evidence" value="ECO:0007669"/>
    <property type="project" value="UniProtKB-KW"/>
</dbReference>
<dbReference type="GO" id="GO:0003856">
    <property type="term" value="F:3-dehydroquinate synthase activity"/>
    <property type="evidence" value="ECO:0007669"/>
    <property type="project" value="UniProtKB-UniRule"/>
</dbReference>
<keyword evidence="16 18" id="KW-0456">Lyase</keyword>
<reference evidence="21 22" key="1">
    <citation type="submission" date="2019-08" db="EMBL/GenBank/DDBJ databases">
        <title>Deep-cultivation of Planctomycetes and their phenomic and genomic characterization uncovers novel biology.</title>
        <authorList>
            <person name="Wiegand S."/>
            <person name="Jogler M."/>
            <person name="Boedeker C."/>
            <person name="Pinto D."/>
            <person name="Vollmers J."/>
            <person name="Rivas-Marin E."/>
            <person name="Kohn T."/>
            <person name="Peeters S.H."/>
            <person name="Heuer A."/>
            <person name="Rast P."/>
            <person name="Oberbeckmann S."/>
            <person name="Bunk B."/>
            <person name="Jeske O."/>
            <person name="Meyerdierks A."/>
            <person name="Storesund J.E."/>
            <person name="Kallscheuer N."/>
            <person name="Luecker S."/>
            <person name="Lage O.M."/>
            <person name="Pohl T."/>
            <person name="Merkel B.J."/>
            <person name="Hornburger P."/>
            <person name="Mueller R.-W."/>
            <person name="Bruemmer F."/>
            <person name="Labrenz M."/>
            <person name="Spormann A.M."/>
            <person name="Op den Camp H."/>
            <person name="Overmann J."/>
            <person name="Amann R."/>
            <person name="Jetten M.S.M."/>
            <person name="Mascher T."/>
            <person name="Medema M.H."/>
            <person name="Devos D.P."/>
            <person name="Kaster A.-K."/>
            <person name="Ovreas L."/>
            <person name="Rohde M."/>
            <person name="Galperin M.Y."/>
            <person name="Jogler C."/>
        </authorList>
    </citation>
    <scope>NUCLEOTIDE SEQUENCE [LARGE SCALE GENOMIC DNA]</scope>
    <source>
        <strain evidence="21 22">FC18</strain>
    </source>
</reference>
<dbReference type="Gene3D" id="1.20.1090.10">
    <property type="entry name" value="Dehydroquinate synthase-like - alpha domain"/>
    <property type="match status" value="1"/>
</dbReference>
<keyword evidence="22" id="KW-1185">Reference proteome</keyword>
<evidence type="ECO:0000256" key="3">
    <source>
        <dbReference type="ARBA" id="ARBA00003485"/>
    </source>
</evidence>
<comment type="catalytic activity">
    <reaction evidence="1 18">
        <text>7-phospho-2-dehydro-3-deoxy-D-arabino-heptonate = 3-dehydroquinate + phosphate</text>
        <dbReference type="Rhea" id="RHEA:21968"/>
        <dbReference type="ChEBI" id="CHEBI:32364"/>
        <dbReference type="ChEBI" id="CHEBI:43474"/>
        <dbReference type="ChEBI" id="CHEBI:58394"/>
        <dbReference type="EC" id="4.2.3.4"/>
    </reaction>
</comment>
<dbReference type="InterPro" id="IPR016037">
    <property type="entry name" value="DHQ_synth_AroB"/>
</dbReference>
<evidence type="ECO:0000259" key="20">
    <source>
        <dbReference type="Pfam" id="PF24621"/>
    </source>
</evidence>
<dbReference type="PANTHER" id="PTHR43622:SF7">
    <property type="entry name" value="3-DEHYDROQUINATE SYNTHASE, CHLOROPLASTIC"/>
    <property type="match status" value="1"/>
</dbReference>
<dbReference type="InterPro" id="IPR050071">
    <property type="entry name" value="Dehydroquinate_synthase"/>
</dbReference>
<name>A0A5B9P7Z3_9BACT</name>
<feature type="binding site" evidence="18">
    <location>
        <position position="252"/>
    </location>
    <ligand>
        <name>Zn(2+)</name>
        <dbReference type="ChEBI" id="CHEBI:29105"/>
    </ligand>
</feature>
<dbReference type="UniPathway" id="UPA00053">
    <property type="reaction ID" value="UER00085"/>
</dbReference>
<organism evidence="21 22">
    <name type="scientific">Mariniblastus fucicola</name>
    <dbReference type="NCBI Taxonomy" id="980251"/>
    <lineage>
        <taxon>Bacteria</taxon>
        <taxon>Pseudomonadati</taxon>
        <taxon>Planctomycetota</taxon>
        <taxon>Planctomycetia</taxon>
        <taxon>Pirellulales</taxon>
        <taxon>Pirellulaceae</taxon>
        <taxon>Mariniblastus</taxon>
    </lineage>
</organism>
<evidence type="ECO:0000256" key="15">
    <source>
        <dbReference type="ARBA" id="ARBA00023141"/>
    </source>
</evidence>
<feature type="binding site" evidence="18">
    <location>
        <position position="188"/>
    </location>
    <ligand>
        <name>Zn(2+)</name>
        <dbReference type="ChEBI" id="CHEBI:29105"/>
    </ligand>
</feature>
<keyword evidence="9 18" id="KW-0963">Cytoplasm</keyword>
<dbReference type="HAMAP" id="MF_00110">
    <property type="entry name" value="DHQ_synthase"/>
    <property type="match status" value="1"/>
</dbReference>
<evidence type="ECO:0000256" key="8">
    <source>
        <dbReference type="ARBA" id="ARBA00017684"/>
    </source>
</evidence>
<feature type="binding site" evidence="18">
    <location>
        <begin position="109"/>
        <end position="113"/>
    </location>
    <ligand>
        <name>NAD(+)</name>
        <dbReference type="ChEBI" id="CHEBI:57540"/>
    </ligand>
</feature>
<feature type="binding site" evidence="18">
    <location>
        <begin position="133"/>
        <end position="134"/>
    </location>
    <ligand>
        <name>NAD(+)</name>
        <dbReference type="ChEBI" id="CHEBI:57540"/>
    </ligand>
</feature>
<evidence type="ECO:0000313" key="22">
    <source>
        <dbReference type="Proteomes" id="UP000322214"/>
    </source>
</evidence>
<evidence type="ECO:0000259" key="19">
    <source>
        <dbReference type="Pfam" id="PF01761"/>
    </source>
</evidence>
<feature type="domain" description="3-dehydroquinate synthase C-terminal" evidence="20">
    <location>
        <begin position="185"/>
        <end position="329"/>
    </location>
</feature>
<comment type="cofactor">
    <cofactor evidence="2 18">
        <name>NAD(+)</name>
        <dbReference type="ChEBI" id="CHEBI:57540"/>
    </cofactor>
</comment>
<keyword evidence="12 18" id="KW-0547">Nucleotide-binding</keyword>
<dbReference type="GO" id="GO:0009423">
    <property type="term" value="P:chorismate biosynthetic process"/>
    <property type="evidence" value="ECO:0007669"/>
    <property type="project" value="UniProtKB-UniRule"/>
</dbReference>
<keyword evidence="13 18" id="KW-0862">Zinc</keyword>
<dbReference type="AlphaFoldDB" id="A0A5B9P7Z3"/>
<dbReference type="OrthoDB" id="9806583at2"/>
<proteinExistence type="inferred from homology"/>
<evidence type="ECO:0000256" key="2">
    <source>
        <dbReference type="ARBA" id="ARBA00001911"/>
    </source>
</evidence>
<sequence length="364" mass="38980">MTQPQTVDVPLEDRSYKIHIGSGLIEQLGTLCAPFIADRHVVIISDEKVASHYLPKVESALESVTSRGNSLVVDEGETSKSLDTCYQLWQEMIELPADRKSVVVALGGGVIGDLAGFVAAGFARGIDFIQIPTSLLAQVDSSVGGKTGVNLPQAKNMVGAFWQPKTVVIDIDVLETLDDRNFRAGLAEVIKYGLIMDDALFTRIESSMEAILNREPAIITELIQRCCQCKADVVTEDETETSGRRAILNYGHTIGHAIEAVYGYGEYLHGEAISIGMVAEAEMAKALGMVDDVFCDRQKAIFESAGLPTTCPAGKEEALIEAMTRDKKVASGKLNFILPTKIGDVESVATPGGEAIAAALKACS</sequence>
<dbReference type="GO" id="GO:0046872">
    <property type="term" value="F:metal ion binding"/>
    <property type="evidence" value="ECO:0007669"/>
    <property type="project" value="UniProtKB-KW"/>
</dbReference>
<dbReference type="NCBIfam" id="TIGR01357">
    <property type="entry name" value="aroB"/>
    <property type="match status" value="1"/>
</dbReference>
<dbReference type="InterPro" id="IPR056179">
    <property type="entry name" value="DHQS_C"/>
</dbReference>
<dbReference type="EMBL" id="CP042912">
    <property type="protein sequence ID" value="QEG21335.1"/>
    <property type="molecule type" value="Genomic_DNA"/>
</dbReference>
<feature type="binding site" evidence="18">
    <location>
        <position position="146"/>
    </location>
    <ligand>
        <name>NAD(+)</name>
        <dbReference type="ChEBI" id="CHEBI:57540"/>
    </ligand>
</feature>
<accession>A0A5B9P7Z3</accession>
<dbReference type="GO" id="GO:0005737">
    <property type="term" value="C:cytoplasm"/>
    <property type="evidence" value="ECO:0007669"/>
    <property type="project" value="UniProtKB-SubCell"/>
</dbReference>
<comment type="similarity">
    <text evidence="6 18">Belongs to the sugar phosphate cyclases superfamily. Dehydroquinate synthase family.</text>
</comment>
<comment type="function">
    <text evidence="3 18">Catalyzes the conversion of 3-deoxy-D-arabino-heptulosonate 7-phosphate (DAHP) to dehydroquinate (DHQ).</text>
</comment>
<dbReference type="EC" id="4.2.3.4" evidence="7 18"/>
<dbReference type="Pfam" id="PF01761">
    <property type="entry name" value="DHQ_synthase"/>
    <property type="match status" value="1"/>
</dbReference>
<keyword evidence="10 18" id="KW-0028">Amino-acid biosynthesis</keyword>
<dbReference type="GO" id="GO:0009073">
    <property type="term" value="P:aromatic amino acid family biosynthetic process"/>
    <property type="evidence" value="ECO:0007669"/>
    <property type="project" value="UniProtKB-KW"/>
</dbReference>
<dbReference type="CDD" id="cd08195">
    <property type="entry name" value="DHQS"/>
    <property type="match status" value="1"/>
</dbReference>
<dbReference type="Pfam" id="PF24621">
    <property type="entry name" value="DHQS_C"/>
    <property type="match status" value="1"/>
</dbReference>
<dbReference type="RefSeq" id="WP_075081670.1">
    <property type="nucleotide sequence ID" value="NZ_CP042912.1"/>
</dbReference>
<evidence type="ECO:0000256" key="12">
    <source>
        <dbReference type="ARBA" id="ARBA00022741"/>
    </source>
</evidence>
<feature type="domain" description="3-dehydroquinate synthase N-terminal" evidence="19">
    <location>
        <begin position="71"/>
        <end position="183"/>
    </location>
</feature>